<dbReference type="EMBL" id="JAQIZT010000007">
    <property type="protein sequence ID" value="KAJ6991293.1"/>
    <property type="molecule type" value="Genomic_DNA"/>
</dbReference>
<evidence type="ECO:0000313" key="2">
    <source>
        <dbReference type="Proteomes" id="UP001164929"/>
    </source>
</evidence>
<evidence type="ECO:0000313" key="1">
    <source>
        <dbReference type="EMBL" id="KAJ6991293.1"/>
    </source>
</evidence>
<dbReference type="Proteomes" id="UP001164929">
    <property type="component" value="Chromosome 7"/>
</dbReference>
<proteinExistence type="predicted"/>
<gene>
    <name evidence="1" type="ORF">NC653_019479</name>
</gene>
<sequence length="57" mass="6557">MRLWFVNCNKCHEPHCNTKVADGRHNLVTRSLFLGSKCNWNCKVRGRNLGDEEIALA</sequence>
<organism evidence="1 2">
    <name type="scientific">Populus alba x Populus x berolinensis</name>
    <dbReference type="NCBI Taxonomy" id="444605"/>
    <lineage>
        <taxon>Eukaryota</taxon>
        <taxon>Viridiplantae</taxon>
        <taxon>Streptophyta</taxon>
        <taxon>Embryophyta</taxon>
        <taxon>Tracheophyta</taxon>
        <taxon>Spermatophyta</taxon>
        <taxon>Magnoliopsida</taxon>
        <taxon>eudicotyledons</taxon>
        <taxon>Gunneridae</taxon>
        <taxon>Pentapetalae</taxon>
        <taxon>rosids</taxon>
        <taxon>fabids</taxon>
        <taxon>Malpighiales</taxon>
        <taxon>Salicaceae</taxon>
        <taxon>Saliceae</taxon>
        <taxon>Populus</taxon>
    </lineage>
</organism>
<reference evidence="1" key="1">
    <citation type="journal article" date="2023" name="Mol. Ecol. Resour.">
        <title>Chromosome-level genome assembly of a triploid poplar Populus alba 'Berolinensis'.</title>
        <authorList>
            <person name="Chen S."/>
            <person name="Yu Y."/>
            <person name="Wang X."/>
            <person name="Wang S."/>
            <person name="Zhang T."/>
            <person name="Zhou Y."/>
            <person name="He R."/>
            <person name="Meng N."/>
            <person name="Wang Y."/>
            <person name="Liu W."/>
            <person name="Liu Z."/>
            <person name="Liu J."/>
            <person name="Guo Q."/>
            <person name="Huang H."/>
            <person name="Sederoff R.R."/>
            <person name="Wang G."/>
            <person name="Qu G."/>
            <person name="Chen S."/>
        </authorList>
    </citation>
    <scope>NUCLEOTIDE SEQUENCE</scope>
    <source>
        <strain evidence="1">SC-2020</strain>
    </source>
</reference>
<comment type="caution">
    <text evidence="1">The sequence shown here is derived from an EMBL/GenBank/DDBJ whole genome shotgun (WGS) entry which is preliminary data.</text>
</comment>
<keyword evidence="2" id="KW-1185">Reference proteome</keyword>
<protein>
    <submittedName>
        <fullName evidence="1">Uncharacterized protein</fullName>
    </submittedName>
</protein>
<name>A0AAD6VXF4_9ROSI</name>
<dbReference type="AlphaFoldDB" id="A0AAD6VXF4"/>
<accession>A0AAD6VXF4</accession>